<dbReference type="PANTHER" id="PTHR33823">
    <property type="entry name" value="RNA POLYMERASE-BINDING TRANSCRIPTION FACTOR DKSA-RELATED"/>
    <property type="match status" value="1"/>
</dbReference>
<sequence length="108" mass="11754">MTSTIPAPVPATGDSQWEPFRLRLEAQRAECVQERERALADTVQSLPDDVAVSRAASLLQTIEDIDAALARIAAGSYGRCVHCGTDIPEERLELRPFATGCVACSQRR</sequence>
<feature type="zinc finger region" description="dksA C4-type" evidence="4">
    <location>
        <begin position="80"/>
        <end position="104"/>
    </location>
</feature>
<dbReference type="EMBL" id="OBDO01000001">
    <property type="protein sequence ID" value="SNX94546.1"/>
    <property type="molecule type" value="Genomic_DNA"/>
</dbReference>
<proteinExistence type="predicted"/>
<dbReference type="AlphaFoldDB" id="A0A285E8X4"/>
<keyword evidence="1" id="KW-0479">Metal-binding</keyword>
<dbReference type="Proteomes" id="UP000219514">
    <property type="component" value="Unassembled WGS sequence"/>
</dbReference>
<keyword evidence="3" id="KW-0862">Zinc</keyword>
<dbReference type="InterPro" id="IPR000962">
    <property type="entry name" value="Znf_DskA_TraR"/>
</dbReference>
<dbReference type="InterPro" id="IPR037187">
    <property type="entry name" value="DnaK_N"/>
</dbReference>
<gene>
    <name evidence="6" type="ORF">SAMN06893097_101342</name>
</gene>
<accession>A0A285E8X4</accession>
<evidence type="ECO:0000256" key="2">
    <source>
        <dbReference type="ARBA" id="ARBA00022771"/>
    </source>
</evidence>
<evidence type="ECO:0000259" key="5">
    <source>
        <dbReference type="Pfam" id="PF01258"/>
    </source>
</evidence>
<dbReference type="SUPFAM" id="SSF57716">
    <property type="entry name" value="Glucocorticoid receptor-like (DNA-binding domain)"/>
    <property type="match status" value="1"/>
</dbReference>
<dbReference type="OrthoDB" id="1121111at2"/>
<name>A0A285E8X4_9ACTN</name>
<evidence type="ECO:0000313" key="6">
    <source>
        <dbReference type="EMBL" id="SNX94546.1"/>
    </source>
</evidence>
<evidence type="ECO:0000256" key="3">
    <source>
        <dbReference type="ARBA" id="ARBA00022833"/>
    </source>
</evidence>
<dbReference type="Pfam" id="PF01258">
    <property type="entry name" value="zf-dskA_traR"/>
    <property type="match status" value="1"/>
</dbReference>
<reference evidence="6 7" key="1">
    <citation type="submission" date="2017-09" db="EMBL/GenBank/DDBJ databases">
        <authorList>
            <person name="Ehlers B."/>
            <person name="Leendertz F.H."/>
        </authorList>
    </citation>
    <scope>NUCLEOTIDE SEQUENCE [LARGE SCALE GENOMIC DNA]</scope>
    <source>
        <strain evidence="6 7">DSM 46844</strain>
    </source>
</reference>
<keyword evidence="7" id="KW-1185">Reference proteome</keyword>
<evidence type="ECO:0000313" key="7">
    <source>
        <dbReference type="Proteomes" id="UP000219514"/>
    </source>
</evidence>
<keyword evidence="2" id="KW-0863">Zinc-finger</keyword>
<dbReference type="RefSeq" id="WP_097203805.1">
    <property type="nucleotide sequence ID" value="NZ_JACHXB010000001.1"/>
</dbReference>
<dbReference type="Gene3D" id="1.20.120.910">
    <property type="entry name" value="DksA, coiled-coil domain"/>
    <property type="match status" value="1"/>
</dbReference>
<dbReference type="SUPFAM" id="SSF109635">
    <property type="entry name" value="DnaK suppressor protein DksA, alpha-hairpin domain"/>
    <property type="match status" value="1"/>
</dbReference>
<evidence type="ECO:0000256" key="4">
    <source>
        <dbReference type="PROSITE-ProRule" id="PRU00510"/>
    </source>
</evidence>
<evidence type="ECO:0000256" key="1">
    <source>
        <dbReference type="ARBA" id="ARBA00022723"/>
    </source>
</evidence>
<organism evidence="6 7">
    <name type="scientific">Geodermatophilus sabuli</name>
    <dbReference type="NCBI Taxonomy" id="1564158"/>
    <lineage>
        <taxon>Bacteria</taxon>
        <taxon>Bacillati</taxon>
        <taxon>Actinomycetota</taxon>
        <taxon>Actinomycetes</taxon>
        <taxon>Geodermatophilales</taxon>
        <taxon>Geodermatophilaceae</taxon>
        <taxon>Geodermatophilus</taxon>
    </lineage>
</organism>
<dbReference type="GO" id="GO:0008270">
    <property type="term" value="F:zinc ion binding"/>
    <property type="evidence" value="ECO:0007669"/>
    <property type="project" value="UniProtKB-KW"/>
</dbReference>
<dbReference type="PROSITE" id="PS51128">
    <property type="entry name" value="ZF_DKSA_2"/>
    <property type="match status" value="1"/>
</dbReference>
<dbReference type="PANTHER" id="PTHR33823:SF4">
    <property type="entry name" value="GENERAL STRESS PROTEIN 16O"/>
    <property type="match status" value="1"/>
</dbReference>
<protein>
    <submittedName>
        <fullName evidence="6">Transcriptional regulator, TraR/DksA family</fullName>
    </submittedName>
</protein>
<feature type="domain" description="Zinc finger DksA/TraR C4-type" evidence="5">
    <location>
        <begin position="75"/>
        <end position="107"/>
    </location>
</feature>